<organism evidence="7 8">
    <name type="scientific">Marinomonas phaeophyticola</name>
    <dbReference type="NCBI Taxonomy" id="3004091"/>
    <lineage>
        <taxon>Bacteria</taxon>
        <taxon>Pseudomonadati</taxon>
        <taxon>Pseudomonadota</taxon>
        <taxon>Gammaproteobacteria</taxon>
        <taxon>Oceanospirillales</taxon>
        <taxon>Oceanospirillaceae</taxon>
        <taxon>Marinomonas</taxon>
    </lineage>
</organism>
<feature type="transmembrane region" description="Helical" evidence="5">
    <location>
        <begin position="185"/>
        <end position="204"/>
    </location>
</feature>
<comment type="caution">
    <text evidence="7">The sequence shown here is derived from an EMBL/GenBank/DDBJ whole genome shotgun (WGS) entry which is preliminary data.</text>
</comment>
<dbReference type="InterPro" id="IPR037185">
    <property type="entry name" value="EmrE-like"/>
</dbReference>
<keyword evidence="4 5" id="KW-0472">Membrane</keyword>
<feature type="transmembrane region" description="Helical" evidence="5">
    <location>
        <begin position="96"/>
        <end position="115"/>
    </location>
</feature>
<proteinExistence type="predicted"/>
<keyword evidence="3 5" id="KW-1133">Transmembrane helix</keyword>
<protein>
    <submittedName>
        <fullName evidence="7">DMT family transporter</fullName>
    </submittedName>
</protein>
<dbReference type="SUPFAM" id="SSF103481">
    <property type="entry name" value="Multidrug resistance efflux transporter EmrE"/>
    <property type="match status" value="2"/>
</dbReference>
<evidence type="ECO:0000256" key="5">
    <source>
        <dbReference type="SAM" id="Phobius"/>
    </source>
</evidence>
<evidence type="ECO:0000256" key="1">
    <source>
        <dbReference type="ARBA" id="ARBA00004141"/>
    </source>
</evidence>
<dbReference type="PANTHER" id="PTHR32322:SF9">
    <property type="entry name" value="AMINO-ACID METABOLITE EFFLUX PUMP-RELATED"/>
    <property type="match status" value="1"/>
</dbReference>
<feature type="transmembrane region" description="Helical" evidence="5">
    <location>
        <begin position="273"/>
        <end position="290"/>
    </location>
</feature>
<feature type="transmembrane region" description="Helical" evidence="5">
    <location>
        <begin position="7"/>
        <end position="31"/>
    </location>
</feature>
<dbReference type="RefSeq" id="WP_269125204.1">
    <property type="nucleotide sequence ID" value="NZ_JAPUBN010000015.1"/>
</dbReference>
<feature type="domain" description="EamA" evidence="6">
    <location>
        <begin position="11"/>
        <end position="142"/>
    </location>
</feature>
<dbReference type="InterPro" id="IPR000620">
    <property type="entry name" value="EamA_dom"/>
</dbReference>
<feature type="transmembrane region" description="Helical" evidence="5">
    <location>
        <begin position="127"/>
        <end position="148"/>
    </location>
</feature>
<reference evidence="7" key="1">
    <citation type="submission" date="2022-12" db="EMBL/GenBank/DDBJ databases">
        <title>Marinomonas 15G1-11 sp. nov, isolated from marine algae.</title>
        <authorList>
            <person name="Butt M."/>
            <person name="Choi D.G."/>
            <person name="Kim J.M."/>
            <person name="Lee J.K."/>
            <person name="Baek J.H."/>
            <person name="Jeon C.O."/>
        </authorList>
    </citation>
    <scope>NUCLEOTIDE SEQUENCE</scope>
    <source>
        <strain evidence="7">15G1-11</strain>
    </source>
</reference>
<feature type="domain" description="EamA" evidence="6">
    <location>
        <begin position="155"/>
        <end position="290"/>
    </location>
</feature>
<name>A0ABT4JUF2_9GAMM</name>
<feature type="transmembrane region" description="Helical" evidence="5">
    <location>
        <begin position="216"/>
        <end position="239"/>
    </location>
</feature>
<evidence type="ECO:0000256" key="4">
    <source>
        <dbReference type="ARBA" id="ARBA00023136"/>
    </source>
</evidence>
<dbReference type="EMBL" id="JAPUBN010000015">
    <property type="protein sequence ID" value="MCZ2721970.1"/>
    <property type="molecule type" value="Genomic_DNA"/>
</dbReference>
<evidence type="ECO:0000313" key="8">
    <source>
        <dbReference type="Proteomes" id="UP001149719"/>
    </source>
</evidence>
<comment type="subcellular location">
    <subcellularLocation>
        <location evidence="1">Membrane</location>
        <topology evidence="1">Multi-pass membrane protein</topology>
    </subcellularLocation>
</comment>
<sequence length="304" mass="32210">MSNKSSLINVLLWVILASMWGSSFAMIKLGVASLDPVVIVAGRMLIGAVLIFCVLIWAGQRLSSNAKVWLSYTIAGLLGSTIPFVMITYGEQSVDSALASILMGVAPVATVVLAATVLPDEKLTKRVVTGLVFAVMGVVILVGPSALHSLGDDFIGQLSIICAALCYAANTVYVKCCVRRPALEMASGSTLVGAFSILLVTFFMGKHEFIIEPTMMSIGAVVYLGVFSTGCANLIYFYLVPRIGATRMSQINFAVPVMGSLIGFFFLNEMLTLRHLLALAVIVFAVYLVLSGAKPSAGKAHASQ</sequence>
<evidence type="ECO:0000259" key="6">
    <source>
        <dbReference type="Pfam" id="PF00892"/>
    </source>
</evidence>
<evidence type="ECO:0000313" key="7">
    <source>
        <dbReference type="EMBL" id="MCZ2721970.1"/>
    </source>
</evidence>
<evidence type="ECO:0000256" key="3">
    <source>
        <dbReference type="ARBA" id="ARBA00022989"/>
    </source>
</evidence>
<feature type="transmembrane region" description="Helical" evidence="5">
    <location>
        <begin position="154"/>
        <end position="173"/>
    </location>
</feature>
<keyword evidence="8" id="KW-1185">Reference proteome</keyword>
<feature type="transmembrane region" description="Helical" evidence="5">
    <location>
        <begin position="251"/>
        <end position="267"/>
    </location>
</feature>
<dbReference type="Proteomes" id="UP001149719">
    <property type="component" value="Unassembled WGS sequence"/>
</dbReference>
<feature type="transmembrane region" description="Helical" evidence="5">
    <location>
        <begin position="69"/>
        <end position="90"/>
    </location>
</feature>
<feature type="transmembrane region" description="Helical" evidence="5">
    <location>
        <begin position="37"/>
        <end position="57"/>
    </location>
</feature>
<gene>
    <name evidence="7" type="ORF">O1D97_09980</name>
</gene>
<keyword evidence="2 5" id="KW-0812">Transmembrane</keyword>
<accession>A0ABT4JUF2</accession>
<dbReference type="PANTHER" id="PTHR32322">
    <property type="entry name" value="INNER MEMBRANE TRANSPORTER"/>
    <property type="match status" value="1"/>
</dbReference>
<dbReference type="InterPro" id="IPR050638">
    <property type="entry name" value="AA-Vitamin_Transporters"/>
</dbReference>
<dbReference type="Pfam" id="PF00892">
    <property type="entry name" value="EamA"/>
    <property type="match status" value="2"/>
</dbReference>
<evidence type="ECO:0000256" key="2">
    <source>
        <dbReference type="ARBA" id="ARBA00022692"/>
    </source>
</evidence>